<evidence type="ECO:0000256" key="4">
    <source>
        <dbReference type="SAM" id="SignalP"/>
    </source>
</evidence>
<dbReference type="Pfam" id="PF13416">
    <property type="entry name" value="SBP_bac_8"/>
    <property type="match status" value="1"/>
</dbReference>
<dbReference type="CDD" id="cd13655">
    <property type="entry name" value="PBP2_oligosaccharide_1"/>
    <property type="match status" value="1"/>
</dbReference>
<protein>
    <recommendedName>
        <fullName evidence="7">ABC transporter, solute-binding protein</fullName>
    </recommendedName>
</protein>
<dbReference type="GO" id="GO:0042956">
    <property type="term" value="P:maltodextrin transmembrane transport"/>
    <property type="evidence" value="ECO:0007669"/>
    <property type="project" value="TreeGrafter"/>
</dbReference>
<sequence length="416" mass="44669">MKKLLSVLLTGAMVMGLVACNKEPAKEGGEAKASAAPAKKEKVSLKVWGSQDDQEFLKERVEAFKAAHKDQQFDIQLGVVGEPDAQSKYLEDPTAAADVFAFPNDQLKELVKAGGLYQVTRPEDVKYIKEENTGADAFTEDGKLYAFPFAADNGYFMYYDSRVFSKDDVKDLDKMLAKAKAAGKKVFMDVSNGWYIASFFLGNGGKFSIDDKGIQKVDFNNANGLAAGEAIKAFTANEAFTTGDDNVLKAGFTDGTIAAGVSGTWNAADIKGILGDGYAATKLPEYTAGGKKVQMGSFAGYKGYGISAHTKSPVEAMDLARFLTSEESQAKRFAMRGTGPSNKKVAESDPVKKDIALAALLEQSKFAVSQNGVLGTFWTPAEAFGTAMESKDYSKSVQELLDAMVEQIQVADTAKK</sequence>
<gene>
    <name evidence="5" type="ORF">B7R76_04990</name>
</gene>
<dbReference type="PANTHER" id="PTHR30061">
    <property type="entry name" value="MALTOSE-BINDING PERIPLASMIC PROTEIN"/>
    <property type="match status" value="1"/>
</dbReference>
<dbReference type="GO" id="GO:0015768">
    <property type="term" value="P:maltose transport"/>
    <property type="evidence" value="ECO:0007669"/>
    <property type="project" value="TreeGrafter"/>
</dbReference>
<dbReference type="AlphaFoldDB" id="A0A2J8B298"/>
<dbReference type="RefSeq" id="WP_102892528.1">
    <property type="nucleotide sequence ID" value="NZ_NBZD01000002.1"/>
</dbReference>
<evidence type="ECO:0000313" key="6">
    <source>
        <dbReference type="Proteomes" id="UP000236394"/>
    </source>
</evidence>
<dbReference type="GO" id="GO:0055052">
    <property type="term" value="C:ATP-binding cassette (ABC) transporter complex, substrate-binding subunit-containing"/>
    <property type="evidence" value="ECO:0007669"/>
    <property type="project" value="TreeGrafter"/>
</dbReference>
<comment type="caution">
    <text evidence="5">The sequence shown here is derived from an EMBL/GenBank/DDBJ whole genome shotgun (WGS) entry which is preliminary data.</text>
</comment>
<feature type="signal peptide" evidence="4">
    <location>
        <begin position="1"/>
        <end position="19"/>
    </location>
</feature>
<dbReference type="GO" id="GO:1901982">
    <property type="term" value="F:maltose binding"/>
    <property type="evidence" value="ECO:0007669"/>
    <property type="project" value="TreeGrafter"/>
</dbReference>
<dbReference type="InterPro" id="IPR006059">
    <property type="entry name" value="SBP"/>
</dbReference>
<evidence type="ECO:0000256" key="1">
    <source>
        <dbReference type="ARBA" id="ARBA00008520"/>
    </source>
</evidence>
<dbReference type="PROSITE" id="PS51257">
    <property type="entry name" value="PROKAR_LIPOPROTEIN"/>
    <property type="match status" value="1"/>
</dbReference>
<reference evidence="6" key="1">
    <citation type="submission" date="2017-04" db="EMBL/GenBank/DDBJ databases">
        <authorList>
            <person name="Bumgarner R.E."/>
            <person name="Fredricks D.N."/>
            <person name="Srinivasan S."/>
        </authorList>
    </citation>
    <scope>NUCLEOTIDE SEQUENCE [LARGE SCALE GENOMIC DNA]</scope>
    <source>
        <strain evidence="6">KA00405</strain>
    </source>
</reference>
<evidence type="ECO:0000256" key="2">
    <source>
        <dbReference type="ARBA" id="ARBA00022448"/>
    </source>
</evidence>
<dbReference type="Proteomes" id="UP000236394">
    <property type="component" value="Unassembled WGS sequence"/>
</dbReference>
<dbReference type="Gene3D" id="3.40.190.10">
    <property type="entry name" value="Periplasmic binding protein-like II"/>
    <property type="match status" value="2"/>
</dbReference>
<accession>A0A2J8B298</accession>
<proteinExistence type="inferred from homology"/>
<dbReference type="EMBL" id="NBZD01000002">
    <property type="protein sequence ID" value="PNH18908.1"/>
    <property type="molecule type" value="Genomic_DNA"/>
</dbReference>
<comment type="similarity">
    <text evidence="1">Belongs to the bacterial solute-binding protein 1 family.</text>
</comment>
<feature type="chain" id="PRO_5038851075" description="ABC transporter, solute-binding protein" evidence="4">
    <location>
        <begin position="20"/>
        <end position="416"/>
    </location>
</feature>
<keyword evidence="2" id="KW-0813">Transport</keyword>
<name>A0A2J8B298_9FIRM</name>
<evidence type="ECO:0000256" key="3">
    <source>
        <dbReference type="ARBA" id="ARBA00022729"/>
    </source>
</evidence>
<evidence type="ECO:0008006" key="7">
    <source>
        <dbReference type="Google" id="ProtNLM"/>
    </source>
</evidence>
<dbReference type="PANTHER" id="PTHR30061:SF50">
    <property type="entry name" value="MALTOSE_MALTODEXTRIN-BINDING PERIPLASMIC PROTEIN"/>
    <property type="match status" value="1"/>
</dbReference>
<dbReference type="SUPFAM" id="SSF53850">
    <property type="entry name" value="Periplasmic binding protein-like II"/>
    <property type="match status" value="1"/>
</dbReference>
<keyword evidence="3 4" id="KW-0732">Signal</keyword>
<organism evidence="5 6">
    <name type="scientific">Mageeibacillus indolicus</name>
    <dbReference type="NCBI Taxonomy" id="884684"/>
    <lineage>
        <taxon>Bacteria</taxon>
        <taxon>Bacillati</taxon>
        <taxon>Bacillota</taxon>
        <taxon>Clostridia</taxon>
        <taxon>Eubacteriales</taxon>
        <taxon>Oscillospiraceae</taxon>
        <taxon>Mageeibacillus</taxon>
    </lineage>
</organism>
<evidence type="ECO:0000313" key="5">
    <source>
        <dbReference type="EMBL" id="PNH18908.1"/>
    </source>
</evidence>